<accession>A0A9R1VF13</accession>
<proteinExistence type="predicted"/>
<sequence>MAAAKLLIEKWPNMFWASCAAHIIDLMLEAIGKEVKLRRLADGDEKASMAFLYAELQQAKEAIKMAFKNVEINYRSIIEIIETRAKGWLDSPLHMTAYLLNPYNFYKDQSINDNVMVLDAIFICFERFFRDDIDKQDQVINMELPKYKEKGDFGRILAANGCSENSSSYDPCTWWMTYGNATPTLQKMFNSKLINKWERNKNQNRDVLRSLDTSKAQSWIVAINDDDEEMEESEGLEVGGEAIDNANQQARELHDDDFVSDEEQVECEEDFEFNSDEEGFVDINEDGY</sequence>
<name>A0A9R1VF13_LACSA</name>
<dbReference type="SUPFAM" id="SSF53098">
    <property type="entry name" value="Ribonuclease H-like"/>
    <property type="match status" value="1"/>
</dbReference>
<evidence type="ECO:0000256" key="1">
    <source>
        <dbReference type="SAM" id="MobiDB-lite"/>
    </source>
</evidence>
<keyword evidence="3" id="KW-1185">Reference proteome</keyword>
<dbReference type="Proteomes" id="UP000235145">
    <property type="component" value="Unassembled WGS sequence"/>
</dbReference>
<organism evidence="2 3">
    <name type="scientific">Lactuca sativa</name>
    <name type="common">Garden lettuce</name>
    <dbReference type="NCBI Taxonomy" id="4236"/>
    <lineage>
        <taxon>Eukaryota</taxon>
        <taxon>Viridiplantae</taxon>
        <taxon>Streptophyta</taxon>
        <taxon>Embryophyta</taxon>
        <taxon>Tracheophyta</taxon>
        <taxon>Spermatophyta</taxon>
        <taxon>Magnoliopsida</taxon>
        <taxon>eudicotyledons</taxon>
        <taxon>Gunneridae</taxon>
        <taxon>Pentapetalae</taxon>
        <taxon>asterids</taxon>
        <taxon>campanulids</taxon>
        <taxon>Asterales</taxon>
        <taxon>Asteraceae</taxon>
        <taxon>Cichorioideae</taxon>
        <taxon>Cichorieae</taxon>
        <taxon>Lactucinae</taxon>
        <taxon>Lactuca</taxon>
    </lineage>
</organism>
<reference evidence="2 3" key="1">
    <citation type="journal article" date="2017" name="Nat. Commun.">
        <title>Genome assembly with in vitro proximity ligation data and whole-genome triplication in lettuce.</title>
        <authorList>
            <person name="Reyes-Chin-Wo S."/>
            <person name="Wang Z."/>
            <person name="Yang X."/>
            <person name="Kozik A."/>
            <person name="Arikit S."/>
            <person name="Song C."/>
            <person name="Xia L."/>
            <person name="Froenicke L."/>
            <person name="Lavelle D.O."/>
            <person name="Truco M.J."/>
            <person name="Xia R."/>
            <person name="Zhu S."/>
            <person name="Xu C."/>
            <person name="Xu H."/>
            <person name="Xu X."/>
            <person name="Cox K."/>
            <person name="Korf I."/>
            <person name="Meyers B.C."/>
            <person name="Michelmore R.W."/>
        </authorList>
    </citation>
    <scope>NUCLEOTIDE SEQUENCE [LARGE SCALE GENOMIC DNA]</scope>
    <source>
        <strain evidence="3">cv. Salinas</strain>
        <tissue evidence="2">Seedlings</tissue>
    </source>
</reference>
<evidence type="ECO:0008006" key="4">
    <source>
        <dbReference type="Google" id="ProtNLM"/>
    </source>
</evidence>
<comment type="caution">
    <text evidence="2">The sequence shown here is derived from an EMBL/GenBank/DDBJ whole genome shotgun (WGS) entry which is preliminary data.</text>
</comment>
<gene>
    <name evidence="2" type="ORF">LSAT_V11C500286070</name>
</gene>
<dbReference type="InterPro" id="IPR012337">
    <property type="entry name" value="RNaseH-like_sf"/>
</dbReference>
<dbReference type="EMBL" id="NBSK02000005">
    <property type="protein sequence ID" value="KAJ0203580.1"/>
    <property type="molecule type" value="Genomic_DNA"/>
</dbReference>
<protein>
    <recommendedName>
        <fullName evidence="4">DUF659 domain-containing protein</fullName>
    </recommendedName>
</protein>
<feature type="region of interest" description="Disordered" evidence="1">
    <location>
        <begin position="233"/>
        <end position="288"/>
    </location>
</feature>
<evidence type="ECO:0000313" key="3">
    <source>
        <dbReference type="Proteomes" id="UP000235145"/>
    </source>
</evidence>
<dbReference type="AlphaFoldDB" id="A0A9R1VF13"/>
<feature type="compositionally biased region" description="Acidic residues" evidence="1">
    <location>
        <begin position="258"/>
        <end position="288"/>
    </location>
</feature>
<dbReference type="OrthoDB" id="2012664at2759"/>
<evidence type="ECO:0000313" key="2">
    <source>
        <dbReference type="EMBL" id="KAJ0203580.1"/>
    </source>
</evidence>